<protein>
    <recommendedName>
        <fullName evidence="3">DUF3108 domain-containing protein</fullName>
    </recommendedName>
</protein>
<evidence type="ECO:0000313" key="2">
    <source>
        <dbReference type="Proteomes" id="UP000182409"/>
    </source>
</evidence>
<dbReference type="EMBL" id="FNSD01000001">
    <property type="protein sequence ID" value="SEB54249.1"/>
    <property type="molecule type" value="Genomic_DNA"/>
</dbReference>
<reference evidence="1 2" key="1">
    <citation type="submission" date="2016-10" db="EMBL/GenBank/DDBJ databases">
        <authorList>
            <person name="de Groot N.N."/>
        </authorList>
    </citation>
    <scope>NUCLEOTIDE SEQUENCE [LARGE SCALE GENOMIC DNA]</scope>
    <source>
        <strain evidence="1 2">AB35.6</strain>
    </source>
</reference>
<dbReference type="Proteomes" id="UP000182409">
    <property type="component" value="Unassembled WGS sequence"/>
</dbReference>
<gene>
    <name evidence="1" type="ORF">SAMN05443244_1039</name>
</gene>
<sequence>MRAHAEPVPVRYPQGSTHAFLALKTLEGKQIATGEVTQTVRGTRVTSQLIFRFRDGSVDDDRTIFTQRGMFRLVSDHHIQKGPSFPKPIDVLIDGLSGTITSRDGDGKVKEEHLDLPLDVANGLPPNLLLNISASAAETKVSYVAPGDKPRLIHLSIKPIGVMVFSAGGVQRKATDFKIHVELGGITGIIAPVIGKEPEDFHIWIMAGDPPAFIREEGQLYLGGPIWRIEQISPTFGH</sequence>
<organism evidence="1 2">
    <name type="scientific">Terriglobus roseus</name>
    <dbReference type="NCBI Taxonomy" id="392734"/>
    <lineage>
        <taxon>Bacteria</taxon>
        <taxon>Pseudomonadati</taxon>
        <taxon>Acidobacteriota</taxon>
        <taxon>Terriglobia</taxon>
        <taxon>Terriglobales</taxon>
        <taxon>Acidobacteriaceae</taxon>
        <taxon>Terriglobus</taxon>
    </lineage>
</organism>
<dbReference type="OrthoDB" id="112289at2"/>
<dbReference type="AlphaFoldDB" id="A0A1H4K6S8"/>
<name>A0A1H4K6S8_9BACT</name>
<evidence type="ECO:0000313" key="1">
    <source>
        <dbReference type="EMBL" id="SEB54249.1"/>
    </source>
</evidence>
<accession>A0A1H4K6S8</accession>
<proteinExistence type="predicted"/>
<evidence type="ECO:0008006" key="3">
    <source>
        <dbReference type="Google" id="ProtNLM"/>
    </source>
</evidence>